<sequence length="279" mass="30134">MNRSNFQFFRTGACVALLAIVLMPVYLSATWSVIAVDARTGRVVVSSATCVPQSRLIGFPAEGLMDIQAIVVPGIGVAAAQAGVDRSRVNQRLIYAEMKNGTDPADILEMLSDDPDYQRRQFAIVDLQGRMVGFSGEGNSAASLSVQGRIPHEEIYFSIQGNILASNDVVYDAVRRFMSAEGTLTDRVMAAMEGADEAGGDVRCTCETDPVPAAPCHGRNAHVAYILAADSTDPEGDSFNNGDYAMYINVTDDNIESHENGNPVMTLRQRYEAWKAAGR</sequence>
<reference evidence="1" key="1">
    <citation type="submission" date="2018-05" db="EMBL/GenBank/DDBJ databases">
        <authorList>
            <person name="Lanie J.A."/>
            <person name="Ng W.-L."/>
            <person name="Kazmierczak K.M."/>
            <person name="Andrzejewski T.M."/>
            <person name="Davidsen T.M."/>
            <person name="Wayne K.J."/>
            <person name="Tettelin H."/>
            <person name="Glass J.I."/>
            <person name="Rusch D."/>
            <person name="Podicherti R."/>
            <person name="Tsui H.-C.T."/>
            <person name="Winkler M.E."/>
        </authorList>
    </citation>
    <scope>NUCLEOTIDE SEQUENCE</scope>
</reference>
<dbReference type="AlphaFoldDB" id="A0A382LTF1"/>
<gene>
    <name evidence="1" type="ORF">METZ01_LOCUS291441</name>
</gene>
<protein>
    <recommendedName>
        <fullName evidence="2">DUF1028 domain-containing protein</fullName>
    </recommendedName>
</protein>
<dbReference type="Gene3D" id="3.60.20.10">
    <property type="entry name" value="Glutamine Phosphoribosylpyrophosphate, subunit 1, domain 1"/>
    <property type="match status" value="1"/>
</dbReference>
<dbReference type="EMBL" id="UINC01088403">
    <property type="protein sequence ID" value="SVC38587.1"/>
    <property type="molecule type" value="Genomic_DNA"/>
</dbReference>
<dbReference type="PANTHER" id="PTHR39328:SF1">
    <property type="entry name" value="BLL2871 PROTEIN"/>
    <property type="match status" value="1"/>
</dbReference>
<dbReference type="InterPro" id="IPR010430">
    <property type="entry name" value="DUF1028"/>
</dbReference>
<accession>A0A382LTF1</accession>
<organism evidence="1">
    <name type="scientific">marine metagenome</name>
    <dbReference type="NCBI Taxonomy" id="408172"/>
    <lineage>
        <taxon>unclassified sequences</taxon>
        <taxon>metagenomes</taxon>
        <taxon>ecological metagenomes</taxon>
    </lineage>
</organism>
<dbReference type="InterPro" id="IPR029055">
    <property type="entry name" value="Ntn_hydrolases_N"/>
</dbReference>
<evidence type="ECO:0000313" key="1">
    <source>
        <dbReference type="EMBL" id="SVC38587.1"/>
    </source>
</evidence>
<dbReference type="Pfam" id="PF06267">
    <property type="entry name" value="DUF1028"/>
    <property type="match status" value="1"/>
</dbReference>
<dbReference type="PANTHER" id="PTHR39328">
    <property type="entry name" value="BLL2871 PROTEIN"/>
    <property type="match status" value="1"/>
</dbReference>
<evidence type="ECO:0008006" key="2">
    <source>
        <dbReference type="Google" id="ProtNLM"/>
    </source>
</evidence>
<proteinExistence type="predicted"/>
<name>A0A382LTF1_9ZZZZ</name>
<dbReference type="SUPFAM" id="SSF56235">
    <property type="entry name" value="N-terminal nucleophile aminohydrolases (Ntn hydrolases)"/>
    <property type="match status" value="1"/>
</dbReference>